<keyword evidence="2" id="KW-1185">Reference proteome</keyword>
<proteinExistence type="predicted"/>
<organism evidence="1 2">
    <name type="scientific">Coemansia helicoidea</name>
    <dbReference type="NCBI Taxonomy" id="1286919"/>
    <lineage>
        <taxon>Eukaryota</taxon>
        <taxon>Fungi</taxon>
        <taxon>Fungi incertae sedis</taxon>
        <taxon>Zoopagomycota</taxon>
        <taxon>Kickxellomycotina</taxon>
        <taxon>Kickxellomycetes</taxon>
        <taxon>Kickxellales</taxon>
        <taxon>Kickxellaceae</taxon>
        <taxon>Coemansia</taxon>
    </lineage>
</organism>
<dbReference type="EMBL" id="JANBUN010001601">
    <property type="protein sequence ID" value="KAJ2797436.1"/>
    <property type="molecule type" value="Genomic_DNA"/>
</dbReference>
<name>A0ACC1KZE0_9FUNG</name>
<comment type="caution">
    <text evidence="1">The sequence shown here is derived from an EMBL/GenBank/DDBJ whole genome shotgun (WGS) entry which is preliminary data.</text>
</comment>
<evidence type="ECO:0000313" key="1">
    <source>
        <dbReference type="EMBL" id="KAJ2797436.1"/>
    </source>
</evidence>
<feature type="non-terminal residue" evidence="1">
    <location>
        <position position="1"/>
    </location>
</feature>
<dbReference type="Proteomes" id="UP001140087">
    <property type="component" value="Unassembled WGS sequence"/>
</dbReference>
<reference evidence="1" key="1">
    <citation type="submission" date="2022-07" db="EMBL/GenBank/DDBJ databases">
        <title>Phylogenomic reconstructions and comparative analyses of Kickxellomycotina fungi.</title>
        <authorList>
            <person name="Reynolds N.K."/>
            <person name="Stajich J.E."/>
            <person name="Barry K."/>
            <person name="Grigoriev I.V."/>
            <person name="Crous P."/>
            <person name="Smith M.E."/>
        </authorList>
    </citation>
    <scope>NUCLEOTIDE SEQUENCE</scope>
    <source>
        <strain evidence="1">BCRC 34780</strain>
    </source>
</reference>
<evidence type="ECO:0000313" key="2">
    <source>
        <dbReference type="Proteomes" id="UP001140087"/>
    </source>
</evidence>
<gene>
    <name evidence="1" type="ORF">H4R21_004325</name>
</gene>
<sequence>TLEEFRTTIQQDSTFATRVVEVPSTLQQQLSRPAALNGLLAAAGAAQSGSSSSSSHTVLRFGALSGQAELGSTRVQRKRGEEQLDNGQVEIKGLTEDVERVAAELQRRVAAAAEYERLHSFCDQIAIPPQARARVVGRGGENIKRIRAEHDVIVDVADSAGSAPLLVRLQGTREDVAKVVAELQELLERLADQTTETISVAAEMHRSLIGAGGKYVRRLEDKYAVSIQFPSSRHEASGNDGAPLSADQIRIHGGRKGVEGAKAELLELAEYEAEHNHTVRFTVAAACLPHIVGKAGSRIAEIKDASETRIDLGTPKGSEVDVVIVGTRAGTQQARAAIEAVVAEQEAQIELELPVPVKHHRFLIGAAGSRIRELVAQAGGNPDAVSGPGSCRVRFPRATEGADWAKLKGDRAVVEAVKARIEELVAERERMVTVAVNIPASQHAYIIGRGGAQLMQLQDKHSVEINVRPKAKQGASTEDSDAVLVTGLPENCDACKAALLALVRDEAAVTVPLALHQRLGGRNGALWRRLRSEHDVLVDAVSVDKAPARRADRTGDDAADNGAATIVYRDLYADFVGLKAEWVLRGEKDKLAQALALVNREIAGAETAVEARLRVDPRLHRHIIGKQGAAIAAIRDATGCEVTVPKRGSASEWVVITGPRASIDHAAELIAKAVEEHDYN</sequence>
<accession>A0ACC1KZE0</accession>
<protein>
    <submittedName>
        <fullName evidence="1">Uncharacterized protein</fullName>
    </submittedName>
</protein>